<dbReference type="SMART" id="SM00460">
    <property type="entry name" value="TGc"/>
    <property type="match status" value="1"/>
</dbReference>
<sequence>MPAALKRSLCALCCCALLCLCTACSGLEGTVKEEPNTASPAAGNIPAADKPAASGIEIDPSAQSGDYDYNTINGDDAPQQGYYTPISLTHGFDALQTQPQQYFYKRLTSDVYTVAQQPNEGGNYLIEKIHLPGMYLKEEEIRLVIEAFSSDHPEVFWLDNLFGYTFDGTDMVIQMYSIISPETIDIYTDEINAVADSMIASVPKGLDEYERERFIHDNLLARCTYATDTKNIQQNWKPFTVYGALAEGSAVCEGYTKAIQYLLRFVGIESIPVNGTAKEQWHQWNLVKIDDCWYHLDATWNDSTDYIFYDYFNITDTIIQYDHRIASDFFALDPDDICGSVGKEAQLFNITLPSCTETAANFYIHEAVILYGFDEKASAAVENKMLQTALEKKQELYIQISNSIAYNEAVEGLFYQAPYQFFTYIDHTNSLLGGEYAISKENVRIIKKERLRIVEIRLEYI</sequence>
<accession>A0A9D0ZGM7</accession>
<dbReference type="Gene3D" id="3.10.620.30">
    <property type="match status" value="1"/>
</dbReference>
<keyword evidence="2" id="KW-0732">Signal</keyword>
<proteinExistence type="predicted"/>
<feature type="signal peptide" evidence="2">
    <location>
        <begin position="1"/>
        <end position="25"/>
    </location>
</feature>
<evidence type="ECO:0000313" key="5">
    <source>
        <dbReference type="Proteomes" id="UP000886787"/>
    </source>
</evidence>
<reference evidence="4" key="2">
    <citation type="journal article" date="2021" name="PeerJ">
        <title>Extensive microbial diversity within the chicken gut microbiome revealed by metagenomics and culture.</title>
        <authorList>
            <person name="Gilroy R."/>
            <person name="Ravi A."/>
            <person name="Getino M."/>
            <person name="Pursley I."/>
            <person name="Horton D.L."/>
            <person name="Alikhan N.F."/>
            <person name="Baker D."/>
            <person name="Gharbi K."/>
            <person name="Hall N."/>
            <person name="Watson M."/>
            <person name="Adriaenssens E.M."/>
            <person name="Foster-Nyarko E."/>
            <person name="Jarju S."/>
            <person name="Secka A."/>
            <person name="Antonio M."/>
            <person name="Oren A."/>
            <person name="Chaudhuri R.R."/>
            <person name="La Ragione R."/>
            <person name="Hildebrand F."/>
            <person name="Pallen M.J."/>
        </authorList>
    </citation>
    <scope>NUCLEOTIDE SEQUENCE</scope>
    <source>
        <strain evidence="4">ChiSjej1B19-3389</strain>
    </source>
</reference>
<dbReference type="InterPro" id="IPR002931">
    <property type="entry name" value="Transglutaminase-like"/>
</dbReference>
<dbReference type="AlphaFoldDB" id="A0A9D0ZGM7"/>
<evidence type="ECO:0000256" key="1">
    <source>
        <dbReference type="SAM" id="MobiDB-lite"/>
    </source>
</evidence>
<dbReference type="PANTHER" id="PTHR46333:SF2">
    <property type="entry name" value="CYTOKINESIS PROTEIN 3"/>
    <property type="match status" value="1"/>
</dbReference>
<evidence type="ECO:0000256" key="2">
    <source>
        <dbReference type="SAM" id="SignalP"/>
    </source>
</evidence>
<evidence type="ECO:0000313" key="4">
    <source>
        <dbReference type="EMBL" id="HIQ80283.1"/>
    </source>
</evidence>
<feature type="domain" description="Transglutaminase-like" evidence="3">
    <location>
        <begin position="244"/>
        <end position="300"/>
    </location>
</feature>
<name>A0A9D0ZGM7_9FIRM</name>
<feature type="chain" id="PRO_5038513234" description="Transglutaminase-like domain-containing protein" evidence="2">
    <location>
        <begin position="26"/>
        <end position="461"/>
    </location>
</feature>
<dbReference type="SUPFAM" id="SSF54001">
    <property type="entry name" value="Cysteine proteinases"/>
    <property type="match status" value="1"/>
</dbReference>
<dbReference type="GO" id="GO:0005737">
    <property type="term" value="C:cytoplasm"/>
    <property type="evidence" value="ECO:0007669"/>
    <property type="project" value="TreeGrafter"/>
</dbReference>
<dbReference type="EMBL" id="DVFW01000018">
    <property type="protein sequence ID" value="HIQ80283.1"/>
    <property type="molecule type" value="Genomic_DNA"/>
</dbReference>
<feature type="region of interest" description="Disordered" evidence="1">
    <location>
        <begin position="33"/>
        <end position="57"/>
    </location>
</feature>
<dbReference type="PANTHER" id="PTHR46333">
    <property type="entry name" value="CYTOKINESIS PROTEIN 3"/>
    <property type="match status" value="1"/>
</dbReference>
<reference evidence="4" key="1">
    <citation type="submission" date="2020-10" db="EMBL/GenBank/DDBJ databases">
        <authorList>
            <person name="Gilroy R."/>
        </authorList>
    </citation>
    <scope>NUCLEOTIDE SEQUENCE</scope>
    <source>
        <strain evidence="4">ChiSjej1B19-3389</strain>
    </source>
</reference>
<dbReference type="Pfam" id="PF01841">
    <property type="entry name" value="Transglut_core"/>
    <property type="match status" value="1"/>
</dbReference>
<evidence type="ECO:0000259" key="3">
    <source>
        <dbReference type="SMART" id="SM00460"/>
    </source>
</evidence>
<protein>
    <recommendedName>
        <fullName evidence="3">Transglutaminase-like domain-containing protein</fullName>
    </recommendedName>
</protein>
<organism evidence="4 5">
    <name type="scientific">Candidatus Scatavimonas merdigallinarum</name>
    <dbReference type="NCBI Taxonomy" id="2840914"/>
    <lineage>
        <taxon>Bacteria</taxon>
        <taxon>Bacillati</taxon>
        <taxon>Bacillota</taxon>
        <taxon>Clostridia</taxon>
        <taxon>Eubacteriales</taxon>
        <taxon>Oscillospiraceae</taxon>
        <taxon>Oscillospiraceae incertae sedis</taxon>
        <taxon>Candidatus Scatavimonas</taxon>
    </lineage>
</organism>
<gene>
    <name evidence="4" type="ORF">IAD32_03235</name>
</gene>
<dbReference type="InterPro" id="IPR038765">
    <property type="entry name" value="Papain-like_cys_pep_sf"/>
</dbReference>
<dbReference type="Proteomes" id="UP000886787">
    <property type="component" value="Unassembled WGS sequence"/>
</dbReference>
<comment type="caution">
    <text evidence="4">The sequence shown here is derived from an EMBL/GenBank/DDBJ whole genome shotgun (WGS) entry which is preliminary data.</text>
</comment>
<dbReference type="InterPro" id="IPR052557">
    <property type="entry name" value="CAP/Cytokinesis_protein"/>
</dbReference>